<comment type="caution">
    <text evidence="1">The sequence shown here is derived from an EMBL/GenBank/DDBJ whole genome shotgun (WGS) entry which is preliminary data.</text>
</comment>
<reference evidence="1" key="1">
    <citation type="submission" date="2016-10" db="EMBL/GenBank/DDBJ databases">
        <title>Sequence of Gallionella enrichment culture.</title>
        <authorList>
            <person name="Poehlein A."/>
            <person name="Muehling M."/>
            <person name="Daniel R."/>
        </authorList>
    </citation>
    <scope>NUCLEOTIDE SEQUENCE</scope>
</reference>
<dbReference type="EMBL" id="MLJW01000013">
    <property type="protein sequence ID" value="OIR14003.1"/>
    <property type="molecule type" value="Genomic_DNA"/>
</dbReference>
<evidence type="ECO:0008006" key="2">
    <source>
        <dbReference type="Google" id="ProtNLM"/>
    </source>
</evidence>
<evidence type="ECO:0000313" key="1">
    <source>
        <dbReference type="EMBL" id="OIR14003.1"/>
    </source>
</evidence>
<accession>A0A1J5T1E2</accession>
<dbReference type="PROSITE" id="PS51257">
    <property type="entry name" value="PROKAR_LIPOPROTEIN"/>
    <property type="match status" value="1"/>
</dbReference>
<name>A0A1J5T1E2_9ZZZZ</name>
<dbReference type="AlphaFoldDB" id="A0A1J5T1E2"/>
<sequence>MRRLIAILVLASLAGCATPQHQESYRQSAPARYAATSNVLLFEYRNVNIRDIYELLYGDFLIIGRSEFNGAYEDPRASLGFARSIGADVFVTTSQFRGRQTSFVPAIAPTNSTSYISGMNGNAPFYGTSYSYGTTTTMIPVQYNRYEQNGLYLKNVNHVVPLWERKSADYRETAANALSGIWYNEDFDLKVYQSGAQMVAFFDTAPRNSGKIRESGTIDELKMIFNPQTGAGVYLMADRTPQPAEIKVNKFGFLQVDIASQGELVSFARRK</sequence>
<proteinExistence type="predicted"/>
<organism evidence="1">
    <name type="scientific">mine drainage metagenome</name>
    <dbReference type="NCBI Taxonomy" id="410659"/>
    <lineage>
        <taxon>unclassified sequences</taxon>
        <taxon>metagenomes</taxon>
        <taxon>ecological metagenomes</taxon>
    </lineage>
</organism>
<gene>
    <name evidence="1" type="ORF">GALL_51400</name>
</gene>
<protein>
    <recommendedName>
        <fullName evidence="2">Lipoprotein</fullName>
    </recommendedName>
</protein>